<proteinExistence type="predicted"/>
<dbReference type="EMBL" id="JAGGMR010000001">
    <property type="protein sequence ID" value="MBP2187852.1"/>
    <property type="molecule type" value="Genomic_DNA"/>
</dbReference>
<comment type="caution">
    <text evidence="1">The sequence shown here is derived from an EMBL/GenBank/DDBJ whole genome shotgun (WGS) entry which is preliminary data.</text>
</comment>
<gene>
    <name evidence="1" type="ORF">BJ987_000753</name>
</gene>
<accession>A0ABS4Q834</accession>
<keyword evidence="2" id="KW-1185">Reference proteome</keyword>
<dbReference type="RefSeq" id="WP_209884722.1">
    <property type="nucleotide sequence ID" value="NZ_JAGGMR010000001.1"/>
</dbReference>
<reference evidence="1 2" key="1">
    <citation type="submission" date="2021-03" db="EMBL/GenBank/DDBJ databases">
        <title>Sequencing the genomes of 1000 actinobacteria strains.</title>
        <authorList>
            <person name="Klenk H.-P."/>
        </authorList>
    </citation>
    <scope>NUCLEOTIDE SEQUENCE [LARGE SCALE GENOMIC DNA]</scope>
    <source>
        <strain evidence="1 2">DSM 45516</strain>
    </source>
</reference>
<sequence length="62" mass="6905">MSDSLKQRVRAKIVRQLGEDGPPDAEHDDPRQISLTTDLDDLDSVAEDDPLVEKLAARYLVS</sequence>
<evidence type="ECO:0000313" key="2">
    <source>
        <dbReference type="Proteomes" id="UP001519325"/>
    </source>
</evidence>
<evidence type="ECO:0000313" key="1">
    <source>
        <dbReference type="EMBL" id="MBP2187852.1"/>
    </source>
</evidence>
<protein>
    <submittedName>
        <fullName evidence="1">Uncharacterized protein</fullName>
    </submittedName>
</protein>
<organism evidence="1 2">
    <name type="scientific">Nocardia goodfellowii</name>
    <dbReference type="NCBI Taxonomy" id="882446"/>
    <lineage>
        <taxon>Bacteria</taxon>
        <taxon>Bacillati</taxon>
        <taxon>Actinomycetota</taxon>
        <taxon>Actinomycetes</taxon>
        <taxon>Mycobacteriales</taxon>
        <taxon>Nocardiaceae</taxon>
        <taxon>Nocardia</taxon>
    </lineage>
</organism>
<name>A0ABS4Q834_9NOCA</name>
<dbReference type="Proteomes" id="UP001519325">
    <property type="component" value="Unassembled WGS sequence"/>
</dbReference>